<comment type="caution">
    <text evidence="1">The sequence shown here is derived from an EMBL/GenBank/DDBJ whole genome shotgun (WGS) entry which is preliminary data.</text>
</comment>
<sequence>MNKLLNDTLRVKGYKGPYYTDTIKTISSIKKEVKLLTDNGKGVIEEVTENDLKKLVDDTPTIKLADNVAK</sequence>
<gene>
    <name evidence="1" type="ORF">CA840_11915</name>
</gene>
<dbReference type="AlphaFoldDB" id="A0A2C6B073"/>
<organism evidence="1 2">
    <name type="scientific">Fusobacterium nucleatum subsp. polymorphum</name>
    <name type="common">Fusobacterium polymorphum</name>
    <dbReference type="NCBI Taxonomy" id="76857"/>
    <lineage>
        <taxon>Bacteria</taxon>
        <taxon>Fusobacteriati</taxon>
        <taxon>Fusobacteriota</taxon>
        <taxon>Fusobacteriia</taxon>
        <taxon>Fusobacteriales</taxon>
        <taxon>Fusobacteriaceae</taxon>
        <taxon>Fusobacterium</taxon>
    </lineage>
</organism>
<dbReference type="Proteomes" id="UP000225199">
    <property type="component" value="Unassembled WGS sequence"/>
</dbReference>
<reference evidence="1 2" key="1">
    <citation type="submission" date="2017-06" db="EMBL/GenBank/DDBJ databases">
        <title>Draft genome sequence of Fusobacterium nucleatum subsp. polymorphum KCOM 1002 (=ChDC F175).</title>
        <authorList>
            <person name="Kook J.-K."/>
            <person name="Park S.-N."/>
            <person name="Lim Y.K."/>
            <person name="Roh H."/>
        </authorList>
    </citation>
    <scope>NUCLEOTIDE SEQUENCE [LARGE SCALE GENOMIC DNA]</scope>
    <source>
        <strain evidence="2">KCOM 1002 (ChDC F175)</strain>
    </source>
</reference>
<proteinExistence type="predicted"/>
<dbReference type="EMBL" id="NIRJ01000001">
    <property type="protein sequence ID" value="PHH97926.1"/>
    <property type="molecule type" value="Genomic_DNA"/>
</dbReference>
<accession>A0A2C6B073</accession>
<name>A0A2C6B073_FUSNP</name>
<protein>
    <submittedName>
        <fullName evidence="1">Uncharacterized protein</fullName>
    </submittedName>
</protein>
<evidence type="ECO:0000313" key="1">
    <source>
        <dbReference type="EMBL" id="PHH97926.1"/>
    </source>
</evidence>
<evidence type="ECO:0000313" key="2">
    <source>
        <dbReference type="Proteomes" id="UP000225199"/>
    </source>
</evidence>
<dbReference type="RefSeq" id="WP_098979621.1">
    <property type="nucleotide sequence ID" value="NZ_NIRJ01000001.1"/>
</dbReference>